<dbReference type="EMBL" id="CP157743">
    <property type="protein sequence ID" value="XBS18977.1"/>
    <property type="molecule type" value="Genomic_DNA"/>
</dbReference>
<comment type="catalytic activity">
    <reaction evidence="1">
        <text>ATP + protein L-histidine = ADP + protein N-phospho-L-histidine.</text>
        <dbReference type="EC" id="2.7.13.3"/>
    </reaction>
</comment>
<dbReference type="InterPro" id="IPR003661">
    <property type="entry name" value="HisK_dim/P_dom"/>
</dbReference>
<dbReference type="SMART" id="SM00387">
    <property type="entry name" value="HATPase_c"/>
    <property type="match status" value="1"/>
</dbReference>
<evidence type="ECO:0000259" key="12">
    <source>
        <dbReference type="PROSITE" id="PS50109"/>
    </source>
</evidence>
<dbReference type="Pfam" id="PF00512">
    <property type="entry name" value="HisKA"/>
    <property type="match status" value="1"/>
</dbReference>
<dbReference type="GO" id="GO:0005886">
    <property type="term" value="C:plasma membrane"/>
    <property type="evidence" value="ECO:0007669"/>
    <property type="project" value="TreeGrafter"/>
</dbReference>
<dbReference type="InterPro" id="IPR003594">
    <property type="entry name" value="HATPase_dom"/>
</dbReference>
<dbReference type="RefSeq" id="WP_349431104.1">
    <property type="nucleotide sequence ID" value="NZ_CP157743.1"/>
</dbReference>
<proteinExistence type="predicted"/>
<dbReference type="InterPro" id="IPR004358">
    <property type="entry name" value="Sig_transdc_His_kin-like_C"/>
</dbReference>
<keyword evidence="9" id="KW-0902">Two-component regulatory system</keyword>
<evidence type="ECO:0000256" key="4">
    <source>
        <dbReference type="ARBA" id="ARBA00022553"/>
    </source>
</evidence>
<protein>
    <recommendedName>
        <fullName evidence="3">histidine kinase</fullName>
        <ecNumber evidence="3">2.7.13.3</ecNumber>
    </recommendedName>
</protein>
<keyword evidence="15" id="KW-1185">Reference proteome</keyword>
<evidence type="ECO:0000256" key="11">
    <source>
        <dbReference type="SAM" id="Phobius"/>
    </source>
</evidence>
<feature type="domain" description="Histidine kinase" evidence="12">
    <location>
        <begin position="245"/>
        <end position="447"/>
    </location>
</feature>
<sequence>MQTNSLSFRLLLSAGLVLTAFFALVALVLEQAFQQSTEQALREKLQIQIYSLLSVAEMDRALQLKMPDALREPRFSNPGSGLYAAIRLSDQSLVWRSPSAVGVELPVAEQLQQGEFAFVRDNSQRFVLHYAVLWENEAGFERAYVFTVAEDGQLLDKQVAGFRVTLTSWLSGIGVLLVLTQFLLLRWGLKPLRQIEADLGQIEAGAKSRLDGRYPAELKAVAGNLNALISSERAHLERYRNTLADLAHSLKTPLAILRGSVETTEVNRETIQHQISRMNEIVDYQLQKAAAKGRKKLTGKVDINAVLDKIIASLSKVYQEKRIDYRFSAAKIFRLYCEEGDIYEIAGNLLDNASKWCRSKVRVSLTEVDANEAGVEAVLLTVEDDGPGIAPEKIAEIMHRGVRADENTEGHGIGMAVVHELVELLGGRLVGGKSAALGGMKWQVYLP</sequence>
<dbReference type="SUPFAM" id="SSF47384">
    <property type="entry name" value="Homodimeric domain of signal transducing histidine kinase"/>
    <property type="match status" value="1"/>
</dbReference>
<evidence type="ECO:0000256" key="5">
    <source>
        <dbReference type="ARBA" id="ARBA00022679"/>
    </source>
</evidence>
<evidence type="ECO:0000256" key="2">
    <source>
        <dbReference type="ARBA" id="ARBA00004370"/>
    </source>
</evidence>
<dbReference type="CDD" id="cd00082">
    <property type="entry name" value="HisKA"/>
    <property type="match status" value="1"/>
</dbReference>
<evidence type="ECO:0000259" key="13">
    <source>
        <dbReference type="PROSITE" id="PS50885"/>
    </source>
</evidence>
<dbReference type="InterPro" id="IPR050428">
    <property type="entry name" value="TCS_sensor_his_kinase"/>
</dbReference>
<dbReference type="Gene3D" id="3.30.565.10">
    <property type="entry name" value="Histidine kinase-like ATPase, C-terminal domain"/>
    <property type="match status" value="1"/>
</dbReference>
<dbReference type="AlphaFoldDB" id="A0AAU7NPT8"/>
<evidence type="ECO:0000313" key="15">
    <source>
        <dbReference type="Proteomes" id="UP001225378"/>
    </source>
</evidence>
<dbReference type="InterPro" id="IPR036097">
    <property type="entry name" value="HisK_dim/P_sf"/>
</dbReference>
<evidence type="ECO:0000256" key="8">
    <source>
        <dbReference type="ARBA" id="ARBA00022989"/>
    </source>
</evidence>
<name>A0AAU7NPT8_9GAMM</name>
<dbReference type="Pfam" id="PF02518">
    <property type="entry name" value="HATPase_c"/>
    <property type="match status" value="1"/>
</dbReference>
<keyword evidence="14" id="KW-0067">ATP-binding</keyword>
<comment type="subcellular location">
    <subcellularLocation>
        <location evidence="2">Membrane</location>
    </subcellularLocation>
</comment>
<dbReference type="PROSITE" id="PS50109">
    <property type="entry name" value="HIS_KIN"/>
    <property type="match status" value="1"/>
</dbReference>
<dbReference type="GO" id="GO:0000155">
    <property type="term" value="F:phosphorelay sensor kinase activity"/>
    <property type="evidence" value="ECO:0007669"/>
    <property type="project" value="InterPro"/>
</dbReference>
<dbReference type="InterPro" id="IPR003660">
    <property type="entry name" value="HAMP_dom"/>
</dbReference>
<evidence type="ECO:0000256" key="6">
    <source>
        <dbReference type="ARBA" id="ARBA00022692"/>
    </source>
</evidence>
<keyword evidence="6 11" id="KW-0812">Transmembrane</keyword>
<evidence type="ECO:0000256" key="7">
    <source>
        <dbReference type="ARBA" id="ARBA00022777"/>
    </source>
</evidence>
<keyword evidence="14" id="KW-0547">Nucleotide-binding</keyword>
<dbReference type="EC" id="2.7.13.3" evidence="3"/>
<dbReference type="GO" id="GO:0005524">
    <property type="term" value="F:ATP binding"/>
    <property type="evidence" value="ECO:0007669"/>
    <property type="project" value="UniProtKB-KW"/>
</dbReference>
<feature type="transmembrane region" description="Helical" evidence="11">
    <location>
        <begin position="166"/>
        <end position="185"/>
    </location>
</feature>
<dbReference type="InterPro" id="IPR005467">
    <property type="entry name" value="His_kinase_dom"/>
</dbReference>
<dbReference type="Gene3D" id="1.10.287.130">
    <property type="match status" value="1"/>
</dbReference>
<dbReference type="SUPFAM" id="SSF55874">
    <property type="entry name" value="ATPase domain of HSP90 chaperone/DNA topoisomerase II/histidine kinase"/>
    <property type="match status" value="1"/>
</dbReference>
<evidence type="ECO:0000256" key="1">
    <source>
        <dbReference type="ARBA" id="ARBA00000085"/>
    </source>
</evidence>
<accession>A0AAU7NPT8</accession>
<dbReference type="KEGG" id="mech:Q9L42_011385"/>
<dbReference type="PRINTS" id="PR00344">
    <property type="entry name" value="BCTRLSENSOR"/>
</dbReference>
<keyword evidence="7" id="KW-0418">Kinase</keyword>
<gene>
    <name evidence="14" type="ORF">Q9L42_011385</name>
</gene>
<keyword evidence="8 11" id="KW-1133">Transmembrane helix</keyword>
<evidence type="ECO:0000256" key="9">
    <source>
        <dbReference type="ARBA" id="ARBA00023012"/>
    </source>
</evidence>
<dbReference type="PANTHER" id="PTHR45436">
    <property type="entry name" value="SENSOR HISTIDINE KINASE YKOH"/>
    <property type="match status" value="1"/>
</dbReference>
<dbReference type="Proteomes" id="UP001225378">
    <property type="component" value="Chromosome"/>
</dbReference>
<feature type="domain" description="HAMP" evidence="13">
    <location>
        <begin position="186"/>
        <end position="237"/>
    </location>
</feature>
<dbReference type="PROSITE" id="PS50885">
    <property type="entry name" value="HAMP"/>
    <property type="match status" value="1"/>
</dbReference>
<evidence type="ECO:0000256" key="3">
    <source>
        <dbReference type="ARBA" id="ARBA00012438"/>
    </source>
</evidence>
<reference evidence="14 15" key="1">
    <citation type="journal article" date="2024" name="Microbiology">
        <title>Methylomarinum rosea sp. nov., a novel halophilic methanotrophic bacterium from the hypersaline Lake Elton.</title>
        <authorList>
            <person name="Suleimanov R.Z."/>
            <person name="Oshkin I.Y."/>
            <person name="Danilova O.V."/>
            <person name="Suzina N.E."/>
            <person name="Dedysh S.N."/>
        </authorList>
    </citation>
    <scope>NUCLEOTIDE SEQUENCE [LARGE SCALE GENOMIC DNA]</scope>
    <source>
        <strain evidence="14 15">Ch1-1</strain>
    </source>
</reference>
<keyword evidence="10 11" id="KW-0472">Membrane</keyword>
<dbReference type="InterPro" id="IPR036890">
    <property type="entry name" value="HATPase_C_sf"/>
</dbReference>
<evidence type="ECO:0000256" key="10">
    <source>
        <dbReference type="ARBA" id="ARBA00023136"/>
    </source>
</evidence>
<dbReference type="PANTHER" id="PTHR45436:SF4">
    <property type="entry name" value="SENSOR PROTEIN PHOQ"/>
    <property type="match status" value="1"/>
</dbReference>
<keyword evidence="5" id="KW-0808">Transferase</keyword>
<keyword evidence="4" id="KW-0597">Phosphoprotein</keyword>
<dbReference type="SMART" id="SM00388">
    <property type="entry name" value="HisKA"/>
    <property type="match status" value="1"/>
</dbReference>
<evidence type="ECO:0000313" key="14">
    <source>
        <dbReference type="EMBL" id="XBS18977.1"/>
    </source>
</evidence>
<organism evidence="14 15">
    <name type="scientific">Methylomarinum roseum</name>
    <dbReference type="NCBI Taxonomy" id="3067653"/>
    <lineage>
        <taxon>Bacteria</taxon>
        <taxon>Pseudomonadati</taxon>
        <taxon>Pseudomonadota</taxon>
        <taxon>Gammaproteobacteria</taxon>
        <taxon>Methylococcales</taxon>
        <taxon>Methylococcaceae</taxon>
        <taxon>Methylomarinum</taxon>
    </lineage>
</organism>